<dbReference type="EMBL" id="VSSQ01025439">
    <property type="protein sequence ID" value="MPM73560.1"/>
    <property type="molecule type" value="Genomic_DNA"/>
</dbReference>
<accession>A0A645C740</accession>
<evidence type="ECO:0000313" key="1">
    <source>
        <dbReference type="EMBL" id="MPM73560.1"/>
    </source>
</evidence>
<sequence>MREHAVEAAVVGDELDGGLFAHTRHARNIVGRIAHEAFDIDHAARHNAVAL</sequence>
<name>A0A645C740_9ZZZZ</name>
<protein>
    <submittedName>
        <fullName evidence="1">Uncharacterized protein</fullName>
    </submittedName>
</protein>
<proteinExistence type="predicted"/>
<organism evidence="1">
    <name type="scientific">bioreactor metagenome</name>
    <dbReference type="NCBI Taxonomy" id="1076179"/>
    <lineage>
        <taxon>unclassified sequences</taxon>
        <taxon>metagenomes</taxon>
        <taxon>ecological metagenomes</taxon>
    </lineage>
</organism>
<reference evidence="1" key="1">
    <citation type="submission" date="2019-08" db="EMBL/GenBank/DDBJ databases">
        <authorList>
            <person name="Kucharzyk K."/>
            <person name="Murdoch R.W."/>
            <person name="Higgins S."/>
            <person name="Loffler F."/>
        </authorList>
    </citation>
    <scope>NUCLEOTIDE SEQUENCE</scope>
</reference>
<dbReference type="AlphaFoldDB" id="A0A645C740"/>
<gene>
    <name evidence="1" type="ORF">SDC9_120542</name>
</gene>
<comment type="caution">
    <text evidence="1">The sequence shown here is derived from an EMBL/GenBank/DDBJ whole genome shotgun (WGS) entry which is preliminary data.</text>
</comment>